<dbReference type="SUPFAM" id="SSF52540">
    <property type="entry name" value="P-loop containing nucleoside triphosphate hydrolases"/>
    <property type="match status" value="1"/>
</dbReference>
<feature type="region of interest" description="Disordered" evidence="1">
    <location>
        <begin position="1137"/>
        <end position="1158"/>
    </location>
</feature>
<feature type="compositionally biased region" description="Gly residues" evidence="1">
    <location>
        <begin position="1115"/>
        <end position="1124"/>
    </location>
</feature>
<feature type="compositionally biased region" description="Low complexity" evidence="1">
    <location>
        <begin position="1068"/>
        <end position="1114"/>
    </location>
</feature>
<dbReference type="Pfam" id="PF12458">
    <property type="entry name" value="DUF3686"/>
    <property type="match status" value="1"/>
</dbReference>
<proteinExistence type="predicted"/>
<feature type="domain" description="DUF3686" evidence="3">
    <location>
        <begin position="37"/>
        <end position="480"/>
    </location>
</feature>
<dbReference type="EMBL" id="CP108200">
    <property type="protein sequence ID" value="WTR95595.1"/>
    <property type="molecule type" value="Genomic_DNA"/>
</dbReference>
<name>A0ABZ1M039_9ACTN</name>
<feature type="domain" description="DUF7902" evidence="4">
    <location>
        <begin position="601"/>
        <end position="684"/>
    </location>
</feature>
<evidence type="ECO:0000313" key="6">
    <source>
        <dbReference type="Proteomes" id="UP001622731"/>
    </source>
</evidence>
<evidence type="ECO:0000259" key="2">
    <source>
        <dbReference type="Pfam" id="PF00004"/>
    </source>
</evidence>
<protein>
    <submittedName>
        <fullName evidence="5">DNA repair ATPase</fullName>
    </submittedName>
</protein>
<evidence type="ECO:0000313" key="5">
    <source>
        <dbReference type="EMBL" id="WTR95595.1"/>
    </source>
</evidence>
<feature type="region of interest" description="Disordered" evidence="1">
    <location>
        <begin position="1169"/>
        <end position="1188"/>
    </location>
</feature>
<dbReference type="InterPro" id="IPR003959">
    <property type="entry name" value="ATPase_AAA_core"/>
</dbReference>
<gene>
    <name evidence="5" type="ORF">OHB34_16405</name>
</gene>
<accession>A0ABZ1M039</accession>
<dbReference type="RefSeq" id="WP_406132450.1">
    <property type="nucleotide sequence ID" value="NZ_CP108200.1"/>
</dbReference>
<organism evidence="5 6">
    <name type="scientific">Streptomyces anthocyanicus</name>
    <dbReference type="NCBI Taxonomy" id="68174"/>
    <lineage>
        <taxon>Bacteria</taxon>
        <taxon>Bacillati</taxon>
        <taxon>Actinomycetota</taxon>
        <taxon>Actinomycetes</taxon>
        <taxon>Kitasatosporales</taxon>
        <taxon>Streptomycetaceae</taxon>
        <taxon>Streptomyces</taxon>
        <taxon>Streptomyces violaceoruber group</taxon>
    </lineage>
</organism>
<evidence type="ECO:0000259" key="4">
    <source>
        <dbReference type="Pfam" id="PF25472"/>
    </source>
</evidence>
<dbReference type="InterPro" id="IPR027417">
    <property type="entry name" value="P-loop_NTPase"/>
</dbReference>
<evidence type="ECO:0000256" key="1">
    <source>
        <dbReference type="SAM" id="MobiDB-lite"/>
    </source>
</evidence>
<feature type="domain" description="ATPase AAA-type core" evidence="2">
    <location>
        <begin position="1399"/>
        <end position="1476"/>
    </location>
</feature>
<dbReference type="InterPro" id="IPR020958">
    <property type="entry name" value="DUF3686"/>
</dbReference>
<feature type="compositionally biased region" description="Low complexity" evidence="1">
    <location>
        <begin position="1169"/>
        <end position="1181"/>
    </location>
</feature>
<dbReference type="Pfam" id="PF00004">
    <property type="entry name" value="AAA"/>
    <property type="match status" value="1"/>
</dbReference>
<sequence length="1779" mass="187739">MATAPEKAATGTHDTGDTADAGAYEVLRDRLAAQTADLARRAGLLNARRVEEFGSARLELASTERLRTEHPGVPCDLAAVGDALLLGSTGRPGHRTGTAAVADVFTLYDRDLNPLPESAVPGLLDDPAFVREFADLHRYYRQARLLRLRPVGGRLLAVFRTGEKAADIRVLRWELTEDGRAAFLDPRGERDDVFPPSHDFEWTAATREDHVLGRHPHVSVRGEFHVSAVGGALTVKLEDDTETAGGVYSEPVDEPLQSLADADIAHARVGALILLRVRPYKEDTDRHLVFNTLTKSVVRLDGIGAACRRLPDDQGIVFPGGYCLATGVHKTYELDAAGLEFEREVRSPNGEDVLYAFHARGESRGLLLSYNTIRKEVANPLPCRGWALAEDGTFTVLRADGDEPAQVHPVQLWHSPYVSDTHAAAAPAGSGPLARVGNADLVRGISACLSVAGAVGDGITTAEGYRALAASCVRAADGHHWLGEADLGDLAGALAAVRETAEQVLAEFETVRDLTRRAAEARDEAAERIASVVRRLRGEAPKEAAAWVRGLTELRHAHGHLLTVKEMRYADAPGIDALAGEAEASLAELGRRAVAFLAREDAFDAQRADVEALVADAEAIATVAEAGPVAARLDELADGLRTVTDVVAELDVGDATVRTALLERVAAVLGGVNRARATLDARRRALLDREGRAEFTAETALLGQAVTAALAAADTPERCDDQLARLLARLEDLESRFAEFDGFLAELADKRTEIYDALAARKQALSDTRARRAEQLAASAARIMETITRRCATLADADAVSTYFASDPMPAKVRRTAEELRALGDSVRAEELDGRLKSARQEASRALRDRTDLYADDGRTLRLGAHRFAVNTQPLDLTLVPDGDGLAFALTGTDYRSPVTDPDFAATRAHWDRTLPSESPGVYRAEHLAARLLRQHGASALAAADDLPALVREAAQEAYDEGYERGVHDHDATLVLTALLPLYEKAGTLVHEPAARAAAQLFWAHGTTPRAREAWTRRARSLARARDTFGLSAAIAALEEELAGAVGTWPGPGEMVAGAGPVPGGAAAGAPAEDGRAGVPPAATGGAVGSLPGASGPPSGAGAPSGAAGSAAGTAGSGAGAPGSGVGAPGSGVGAAVSGAAGDAGRAAGVPRAAGGTARSADGFAGAAGAVGSATGTSGPPAGAPGSGAEHARAAAAYLFHELTTEPEGFVLGAGTRTLLEKFRRTVGTPAYDEDLAALDDLAARGQLAEAWISSYAAAGGTGLTPGDLAEAVAAELCPDLPRYDGDVPPTATAEGLLGTHPRITGGRLPLRLDEFLARTARFAAHDVPEFRAYQRRRTALVGAERARLRLDDHRPRVMSAFVRNRLVDEVYLPLVGDSLAKQLGATGDGKRTDTGGLLLLLSPPGYGKTTLVEYVAERLGLMLVKVGGPALGHGVTSLDPADAPNATARQEVEKINFALASANNTLLYLDDIQHTSPELLQKFIPLCDATRRVDGVWNGAPRTYDLRGKRFAVCMAGNPYTESGARFQVPDMLANRADVWNLGDVLTGKEEAFALSFLENALTANPVLAPLAGRDRADLELLVRLATGDPTARADRLDHAYPPAELERILSVLRHLVAARETVLAVNAAYIASAARSDETRTEPAFRLQGSYRNMNKIAQRVRPVMNDAERAAVLDDHYTAEAQTLTHGAEANLLKLAELRGTLTPEQADRWAEVRTAHVRARTLGGPDDDPLTRAVAALGLLADRVAAVESAITRAADPRHLLANPHARHAAGGTER</sequence>
<dbReference type="Pfam" id="PF25472">
    <property type="entry name" value="DUF7902"/>
    <property type="match status" value="1"/>
</dbReference>
<reference evidence="5 6" key="1">
    <citation type="submission" date="2022-10" db="EMBL/GenBank/DDBJ databases">
        <title>The complete genomes of actinobacterial strains from the NBC collection.</title>
        <authorList>
            <person name="Joergensen T.S."/>
            <person name="Alvarez Arevalo M."/>
            <person name="Sterndorff E.B."/>
            <person name="Faurdal D."/>
            <person name="Vuksanovic O."/>
            <person name="Mourched A.-S."/>
            <person name="Charusanti P."/>
            <person name="Shaw S."/>
            <person name="Blin K."/>
            <person name="Weber T."/>
        </authorList>
    </citation>
    <scope>NUCLEOTIDE SEQUENCE [LARGE SCALE GENOMIC DNA]</scope>
    <source>
        <strain evidence="5 6">NBC_00116</strain>
    </source>
</reference>
<evidence type="ECO:0000259" key="3">
    <source>
        <dbReference type="Pfam" id="PF12458"/>
    </source>
</evidence>
<dbReference type="Proteomes" id="UP001622731">
    <property type="component" value="Chromosome"/>
</dbReference>
<feature type="region of interest" description="Disordered" evidence="1">
    <location>
        <begin position="1065"/>
        <end position="1124"/>
    </location>
</feature>
<dbReference type="InterPro" id="IPR057224">
    <property type="entry name" value="DUF7902"/>
</dbReference>
<keyword evidence="6" id="KW-1185">Reference proteome</keyword>
<dbReference type="Gene3D" id="3.40.50.300">
    <property type="entry name" value="P-loop containing nucleotide triphosphate hydrolases"/>
    <property type="match status" value="1"/>
</dbReference>